<dbReference type="Pfam" id="PF00296">
    <property type="entry name" value="Bac_luciferase"/>
    <property type="match status" value="1"/>
</dbReference>
<protein>
    <recommendedName>
        <fullName evidence="1">Luciferase-like domain-containing protein</fullName>
    </recommendedName>
</protein>
<evidence type="ECO:0000313" key="3">
    <source>
        <dbReference type="Proteomes" id="UP000287188"/>
    </source>
</evidence>
<proteinExistence type="predicted"/>
<reference evidence="3" key="1">
    <citation type="submission" date="2018-12" db="EMBL/GenBank/DDBJ databases">
        <title>Tengunoibacter tsumagoiensis gen. nov., sp. nov., Dictyobacter kobayashii sp. nov., D. alpinus sp. nov., and D. joshuensis sp. nov. and description of Dictyobacteraceae fam. nov. within the order Ktedonobacterales isolated from Tengu-no-mugimeshi.</title>
        <authorList>
            <person name="Wang C.M."/>
            <person name="Zheng Y."/>
            <person name="Sakai Y."/>
            <person name="Toyoda A."/>
            <person name="Minakuchi Y."/>
            <person name="Abe K."/>
            <person name="Yokota A."/>
            <person name="Yabe S."/>
        </authorList>
    </citation>
    <scope>NUCLEOTIDE SEQUENCE [LARGE SCALE GENOMIC DNA]</scope>
    <source>
        <strain evidence="3">Uno11</strain>
    </source>
</reference>
<organism evidence="2 3">
    <name type="scientific">Dictyobacter kobayashii</name>
    <dbReference type="NCBI Taxonomy" id="2014872"/>
    <lineage>
        <taxon>Bacteria</taxon>
        <taxon>Bacillati</taxon>
        <taxon>Chloroflexota</taxon>
        <taxon>Ktedonobacteria</taxon>
        <taxon>Ktedonobacterales</taxon>
        <taxon>Dictyobacteraceae</taxon>
        <taxon>Dictyobacter</taxon>
    </lineage>
</organism>
<gene>
    <name evidence="2" type="ORF">KDK_81980</name>
</gene>
<keyword evidence="3" id="KW-1185">Reference proteome</keyword>
<dbReference type="SUPFAM" id="SSF51679">
    <property type="entry name" value="Bacterial luciferase-like"/>
    <property type="match status" value="1"/>
</dbReference>
<accession>A0A402AZ92</accession>
<dbReference type="InterPro" id="IPR011251">
    <property type="entry name" value="Luciferase-like_dom"/>
</dbReference>
<evidence type="ECO:0000259" key="1">
    <source>
        <dbReference type="Pfam" id="PF00296"/>
    </source>
</evidence>
<evidence type="ECO:0000313" key="2">
    <source>
        <dbReference type="EMBL" id="GCE24398.1"/>
    </source>
</evidence>
<name>A0A402AZ92_9CHLR</name>
<dbReference type="AlphaFoldDB" id="A0A402AZ92"/>
<comment type="caution">
    <text evidence="2">The sequence shown here is derived from an EMBL/GenBank/DDBJ whole genome shotgun (WGS) entry which is preliminary data.</text>
</comment>
<dbReference type="EMBL" id="BIFS01000002">
    <property type="protein sequence ID" value="GCE24398.1"/>
    <property type="molecule type" value="Genomic_DNA"/>
</dbReference>
<dbReference type="Proteomes" id="UP000287188">
    <property type="component" value="Unassembled WGS sequence"/>
</dbReference>
<dbReference type="Gene3D" id="3.20.20.30">
    <property type="entry name" value="Luciferase-like domain"/>
    <property type="match status" value="1"/>
</dbReference>
<dbReference type="InterPro" id="IPR036661">
    <property type="entry name" value="Luciferase-like_sf"/>
</dbReference>
<feature type="domain" description="Luciferase-like" evidence="1">
    <location>
        <begin position="2"/>
        <end position="131"/>
    </location>
</feature>
<dbReference type="GO" id="GO:0016705">
    <property type="term" value="F:oxidoreductase activity, acting on paired donors, with incorporation or reduction of molecular oxygen"/>
    <property type="evidence" value="ECO:0007669"/>
    <property type="project" value="InterPro"/>
</dbReference>
<sequence>MLAAVQKNMFKLAGEISDGAMVSWGLLSYMKSVALPALQEGAALAGRPTPALIASAPVIFSRDFAQVRQAAYQALGRYLGMPVYQKLFADAGFPLQTDGLPSDELIKEMFIYGTEETIIDRLASMYEAGINELQIAVYPAQDPAYEEGAVMELLGRFARQA</sequence>